<protein>
    <submittedName>
        <fullName evidence="2">Uncharacterized protein</fullName>
    </submittedName>
</protein>
<feature type="transmembrane region" description="Helical" evidence="1">
    <location>
        <begin position="39"/>
        <end position="58"/>
    </location>
</feature>
<accession>A0A2P8DQN5</accession>
<dbReference type="InterPro" id="IPR046001">
    <property type="entry name" value="DUF5957"/>
</dbReference>
<evidence type="ECO:0000313" key="2">
    <source>
        <dbReference type="EMBL" id="PSK99535.1"/>
    </source>
</evidence>
<evidence type="ECO:0000313" key="3">
    <source>
        <dbReference type="Proteomes" id="UP000240542"/>
    </source>
</evidence>
<gene>
    <name evidence="2" type="ORF">CLV63_103260</name>
</gene>
<keyword evidence="1" id="KW-0472">Membrane</keyword>
<proteinExistence type="predicted"/>
<reference evidence="2 3" key="1">
    <citation type="submission" date="2018-03" db="EMBL/GenBank/DDBJ databases">
        <title>Genomic Encyclopedia of Archaeal and Bacterial Type Strains, Phase II (KMG-II): from individual species to whole genera.</title>
        <authorList>
            <person name="Goeker M."/>
        </authorList>
    </citation>
    <scope>NUCLEOTIDE SEQUENCE [LARGE SCALE GENOMIC DNA]</scope>
    <source>
        <strain evidence="2 3">DSM 45312</strain>
    </source>
</reference>
<dbReference type="EMBL" id="PYGA01000003">
    <property type="protein sequence ID" value="PSK99535.1"/>
    <property type="molecule type" value="Genomic_DNA"/>
</dbReference>
<feature type="transmembrane region" description="Helical" evidence="1">
    <location>
        <begin position="7"/>
        <end position="33"/>
    </location>
</feature>
<dbReference type="Proteomes" id="UP000240542">
    <property type="component" value="Unassembled WGS sequence"/>
</dbReference>
<evidence type="ECO:0000256" key="1">
    <source>
        <dbReference type="SAM" id="Phobius"/>
    </source>
</evidence>
<dbReference type="RefSeq" id="WP_106581927.1">
    <property type="nucleotide sequence ID" value="NZ_PYGA01000003.1"/>
</dbReference>
<sequence length="66" mass="6936">MRTVGIVAVSALIGLVVGFLLGEVIAIVAYLGFGARPTMVRFLAPAMAVLFAVAVPFVRSRTKDTD</sequence>
<organism evidence="2 3">
    <name type="scientific">Murinocardiopsis flavida</name>
    <dbReference type="NCBI Taxonomy" id="645275"/>
    <lineage>
        <taxon>Bacteria</taxon>
        <taxon>Bacillati</taxon>
        <taxon>Actinomycetota</taxon>
        <taxon>Actinomycetes</taxon>
        <taxon>Streptosporangiales</taxon>
        <taxon>Nocardiopsidaceae</taxon>
        <taxon>Murinocardiopsis</taxon>
    </lineage>
</organism>
<dbReference type="AlphaFoldDB" id="A0A2P8DQN5"/>
<keyword evidence="3" id="KW-1185">Reference proteome</keyword>
<keyword evidence="1" id="KW-1133">Transmembrane helix</keyword>
<keyword evidence="1" id="KW-0812">Transmembrane</keyword>
<comment type="caution">
    <text evidence="2">The sequence shown here is derived from an EMBL/GenBank/DDBJ whole genome shotgun (WGS) entry which is preliminary data.</text>
</comment>
<dbReference type="Pfam" id="PF19382">
    <property type="entry name" value="DUF5957"/>
    <property type="match status" value="1"/>
</dbReference>
<name>A0A2P8DQN5_9ACTN</name>